<sequence>MQLFSSLLLLALSVGYGSGGRILAFFPFPWRSHNHVFQPLMKALALKGHEVHFYTALPVKDPPKGLIQYPLQDRHEEILASMDQSEFLGMSTFSTQRRLTTMDLAILETAIKTEKACQDLLNSNDTYDAVLTEFTLGGDALAYLAPKFKALSILVHALHDQPWFNEVSGLSDNPSYMVNVIVPYTDRMSFFERIYNTYTTLSVNIAAYIEVATRQQAFADKYIRYEGWENRPKLLDIVSDNALILMNSHAATSYRFPKAPHVKEVGGLHVNPTNQPLPKDLQDFMDDAPDGVIYFSLGSVIKPQMLVEMGKFDIFVKVFKSLKQKVMWKVAAGMPPVDDPKIKLQTWFPQQGILAHKNTKLFITHGGLQSMIETISNGVPCLGTPFLYDQEKDIVFLESVGMGRMLKFENLTEETLRWSINEVLGNPKYKERALKQRDLLLDRPMKPVDEAVYWIEYVMRHGKVLQPASVHMPLYKLFLLDIFGALLVLFALGIVAVKIICRFVLSLCTTSSPSLFDVELTELFTRKEGDERWDVIPTSRHASFFHSLLYPLPYRIPHIISPHPYHIMEHVSTLLLIIGIQTTLSAKILAFLPIPWRSHHFVYRSLIGGLAARGHQIDFYTPLPIENGPPNLNQIQVKDRLDDASEVIDDEEFMNADPYRGLQIVYDIHMHILKKMFTEEQVYAELIKSDKKYDLVITEYPLASEFSVYLSHKFKAINVAVMGYLDHPWTNEIAGLPDNPSYMISYQAKTNDRMSFSERLFNTYTLVSMIALCYWETMTRQQEFADTFLKYEGWEGRPKLTEAISDVDLILVNTHLSMGYAYPKAPHVKEIGGIHITTTPEPMSKELKRFMDEATHGVIYFSLGSVVDASEMLKDGKAQIMINVFKRLKHRVVWKTQPGLPEVNERNILTSHWLPQQAILAHKNTKLFITHGGLQSMVETIAYGVPTVGMPVFFDQFKDVKLMTTVGMGLQLNYNNITEDSVNWTINEVLTNPRYKQNAKKRQTLFKDRPLKPVDEAVFWIEYVLRHGKLLQPASARMPFYQVYLLDIIGVLISVLVAFTFILIKIIKHFYSPARLAKKKTQ</sequence>
<keyword evidence="3" id="KW-0808">Transferase</keyword>
<keyword evidence="5" id="KW-0732">Signal</keyword>
<dbReference type="InterPro" id="IPR050271">
    <property type="entry name" value="UDP-glycosyltransferase"/>
</dbReference>
<evidence type="ECO:0000313" key="7">
    <source>
        <dbReference type="Proteomes" id="UP001307889"/>
    </source>
</evidence>
<proteinExistence type="inferred from homology"/>
<dbReference type="InterPro" id="IPR035595">
    <property type="entry name" value="UDP_glycos_trans_CS"/>
</dbReference>
<name>A0ABN7BGL2_9HEMI</name>
<protein>
    <submittedName>
        <fullName evidence="6">Glucuronosyltransferase</fullName>
    </submittedName>
</protein>
<dbReference type="EMBL" id="AP028922">
    <property type="protein sequence ID" value="BET02825.1"/>
    <property type="molecule type" value="Genomic_DNA"/>
</dbReference>
<organism evidence="6 7">
    <name type="scientific">Nesidiocoris tenuis</name>
    <dbReference type="NCBI Taxonomy" id="355587"/>
    <lineage>
        <taxon>Eukaryota</taxon>
        <taxon>Metazoa</taxon>
        <taxon>Ecdysozoa</taxon>
        <taxon>Arthropoda</taxon>
        <taxon>Hexapoda</taxon>
        <taxon>Insecta</taxon>
        <taxon>Pterygota</taxon>
        <taxon>Neoptera</taxon>
        <taxon>Paraneoptera</taxon>
        <taxon>Hemiptera</taxon>
        <taxon>Heteroptera</taxon>
        <taxon>Panheteroptera</taxon>
        <taxon>Cimicomorpha</taxon>
        <taxon>Miridae</taxon>
        <taxon>Dicyphina</taxon>
        <taxon>Nesidiocoris</taxon>
    </lineage>
</organism>
<keyword evidence="4" id="KW-0472">Membrane</keyword>
<dbReference type="InterPro" id="IPR002213">
    <property type="entry name" value="UDP_glucos_trans"/>
</dbReference>
<dbReference type="Gene3D" id="3.40.50.2000">
    <property type="entry name" value="Glycogen Phosphorylase B"/>
    <property type="match status" value="3"/>
</dbReference>
<comment type="similarity">
    <text evidence="1">Belongs to the UDP-glycosyltransferase family.</text>
</comment>
<keyword evidence="4" id="KW-0812">Transmembrane</keyword>
<dbReference type="SUPFAM" id="SSF53756">
    <property type="entry name" value="UDP-Glycosyltransferase/glycogen phosphorylase"/>
    <property type="match status" value="2"/>
</dbReference>
<feature type="signal peptide" evidence="5">
    <location>
        <begin position="1"/>
        <end position="19"/>
    </location>
</feature>
<gene>
    <name evidence="6" type="ORF">NTJ_15643</name>
</gene>
<feature type="transmembrane region" description="Helical" evidence="4">
    <location>
        <begin position="1043"/>
        <end position="1064"/>
    </location>
</feature>
<dbReference type="PROSITE" id="PS00375">
    <property type="entry name" value="UDPGT"/>
    <property type="match status" value="1"/>
</dbReference>
<evidence type="ECO:0000256" key="5">
    <source>
        <dbReference type="SAM" id="SignalP"/>
    </source>
</evidence>
<evidence type="ECO:0000313" key="6">
    <source>
        <dbReference type="EMBL" id="BET02825.1"/>
    </source>
</evidence>
<dbReference type="PANTHER" id="PTHR48043">
    <property type="entry name" value="EG:EG0003.4 PROTEIN-RELATED"/>
    <property type="match status" value="1"/>
</dbReference>
<keyword evidence="7" id="KW-1185">Reference proteome</keyword>
<dbReference type="PANTHER" id="PTHR48043:SF145">
    <property type="entry name" value="FI06409P-RELATED"/>
    <property type="match status" value="1"/>
</dbReference>
<evidence type="ECO:0000256" key="4">
    <source>
        <dbReference type="SAM" id="Phobius"/>
    </source>
</evidence>
<dbReference type="Proteomes" id="UP001307889">
    <property type="component" value="Chromosome 14"/>
</dbReference>
<accession>A0ABN7BGL2</accession>
<keyword evidence="4" id="KW-1133">Transmembrane helix</keyword>
<keyword evidence="2" id="KW-0328">Glycosyltransferase</keyword>
<evidence type="ECO:0000256" key="3">
    <source>
        <dbReference type="ARBA" id="ARBA00022679"/>
    </source>
</evidence>
<reference evidence="6 7" key="1">
    <citation type="submission" date="2023-09" db="EMBL/GenBank/DDBJ databases">
        <title>Nesidiocoris tenuis whole genome shotgun sequence.</title>
        <authorList>
            <person name="Shibata T."/>
            <person name="Shimoda M."/>
            <person name="Kobayashi T."/>
            <person name="Uehara T."/>
        </authorList>
    </citation>
    <scope>NUCLEOTIDE SEQUENCE [LARGE SCALE GENOMIC DNA]</scope>
    <source>
        <strain evidence="6 7">Japan</strain>
    </source>
</reference>
<feature type="transmembrane region" description="Helical" evidence="4">
    <location>
        <begin position="477"/>
        <end position="497"/>
    </location>
</feature>
<evidence type="ECO:0000256" key="2">
    <source>
        <dbReference type="ARBA" id="ARBA00022676"/>
    </source>
</evidence>
<feature type="transmembrane region" description="Helical" evidence="4">
    <location>
        <begin position="574"/>
        <end position="596"/>
    </location>
</feature>
<dbReference type="CDD" id="cd03784">
    <property type="entry name" value="GT1_Gtf-like"/>
    <property type="match status" value="2"/>
</dbReference>
<feature type="chain" id="PRO_5046217524" evidence="5">
    <location>
        <begin position="20"/>
        <end position="1082"/>
    </location>
</feature>
<dbReference type="Pfam" id="PF00201">
    <property type="entry name" value="UDPGT"/>
    <property type="match status" value="2"/>
</dbReference>
<evidence type="ECO:0000256" key="1">
    <source>
        <dbReference type="ARBA" id="ARBA00009995"/>
    </source>
</evidence>